<organism evidence="1 2">
    <name type="scientific">Rotaria magnacalcarata</name>
    <dbReference type="NCBI Taxonomy" id="392030"/>
    <lineage>
        <taxon>Eukaryota</taxon>
        <taxon>Metazoa</taxon>
        <taxon>Spiralia</taxon>
        <taxon>Gnathifera</taxon>
        <taxon>Rotifera</taxon>
        <taxon>Eurotatoria</taxon>
        <taxon>Bdelloidea</taxon>
        <taxon>Philodinida</taxon>
        <taxon>Philodinidae</taxon>
        <taxon>Rotaria</taxon>
    </lineage>
</organism>
<evidence type="ECO:0000313" key="2">
    <source>
        <dbReference type="Proteomes" id="UP000676336"/>
    </source>
</evidence>
<accession>A0A8S3EF14</accession>
<sequence length="49" mass="5234">MNYFVSPAVSSNGLNVIYNLPGAYTAIFQVSNGVDSTNISCVVQVRPIL</sequence>
<protein>
    <submittedName>
        <fullName evidence="1">Uncharacterized protein</fullName>
    </submittedName>
</protein>
<dbReference type="Proteomes" id="UP000676336">
    <property type="component" value="Unassembled WGS sequence"/>
</dbReference>
<feature type="non-terminal residue" evidence="1">
    <location>
        <position position="1"/>
    </location>
</feature>
<reference evidence="1" key="1">
    <citation type="submission" date="2021-02" db="EMBL/GenBank/DDBJ databases">
        <authorList>
            <person name="Nowell W R."/>
        </authorList>
    </citation>
    <scope>NUCLEOTIDE SEQUENCE</scope>
</reference>
<proteinExistence type="predicted"/>
<evidence type="ECO:0000313" key="1">
    <source>
        <dbReference type="EMBL" id="CAF5049430.1"/>
    </source>
</evidence>
<dbReference type="EMBL" id="CAJOBI010224410">
    <property type="protein sequence ID" value="CAF5049430.1"/>
    <property type="molecule type" value="Genomic_DNA"/>
</dbReference>
<dbReference type="AlphaFoldDB" id="A0A8S3EF14"/>
<comment type="caution">
    <text evidence="1">The sequence shown here is derived from an EMBL/GenBank/DDBJ whole genome shotgun (WGS) entry which is preliminary data.</text>
</comment>
<gene>
    <name evidence="1" type="ORF">SMN809_LOCUS59110</name>
</gene>
<name>A0A8S3EF14_9BILA</name>